<evidence type="ECO:0000313" key="2">
    <source>
        <dbReference type="Proteomes" id="UP000006461"/>
    </source>
</evidence>
<organism evidence="1 2">
    <name type="scientific">Modestobacter italicus (strain DSM 44449 / CECT 9708 / BC 501)</name>
    <dbReference type="NCBI Taxonomy" id="2732864"/>
    <lineage>
        <taxon>Bacteria</taxon>
        <taxon>Bacillati</taxon>
        <taxon>Actinomycetota</taxon>
        <taxon>Actinomycetes</taxon>
        <taxon>Geodermatophilales</taxon>
        <taxon>Geodermatophilaceae</taxon>
        <taxon>Modestobacter</taxon>
    </lineage>
</organism>
<dbReference type="Proteomes" id="UP000006461">
    <property type="component" value="Chromosome"/>
</dbReference>
<name>I4F5C5_MODI5</name>
<reference evidence="1 2" key="1">
    <citation type="journal article" date="2012" name="J. Bacteriol.">
        <title>Genome Sequence of Radiation-Resistant Modestobacter marinus Strain BC501, a Representative Actinobacterium That Thrives on Calcareous Stone Surfaces.</title>
        <authorList>
            <person name="Normand P."/>
            <person name="Gury J."/>
            <person name="Pujic P."/>
            <person name="Chouaia B."/>
            <person name="Crotti E."/>
            <person name="Brusetti L."/>
            <person name="Daffonchio D."/>
            <person name="Vacherie B."/>
            <person name="Barbe V."/>
            <person name="Medigue C."/>
            <person name="Calteau A."/>
            <person name="Ghodhbane-Gtari F."/>
            <person name="Essoussi I."/>
            <person name="Nouioui I."/>
            <person name="Abbassi-Ghozzi I."/>
            <person name="Gtari M."/>
        </authorList>
    </citation>
    <scope>NUCLEOTIDE SEQUENCE [LARGE SCALE GENOMIC DNA]</scope>
    <source>
        <strain evidence="2">BC 501</strain>
    </source>
</reference>
<dbReference type="HOGENOM" id="CLU_198223_0_0_11"/>
<accession>I4F5C5</accession>
<keyword evidence="2" id="KW-1185">Reference proteome</keyword>
<evidence type="ECO:0000313" key="1">
    <source>
        <dbReference type="EMBL" id="CCH90838.1"/>
    </source>
</evidence>
<proteinExistence type="predicted"/>
<sequence>MHIDRAKLVQLLHTEGDNEQAEKVAAQLPEQIDTDRDADALAAVGLDRTQLMAKLAGGSFGSTLTP</sequence>
<dbReference type="KEGG" id="mmar:MODMU_5465"/>
<protein>
    <submittedName>
        <fullName evidence="1">Uncharacterized protein</fullName>
    </submittedName>
</protein>
<dbReference type="AlphaFoldDB" id="I4F5C5"/>
<dbReference type="EMBL" id="FO203431">
    <property type="protein sequence ID" value="CCH90838.1"/>
    <property type="molecule type" value="Genomic_DNA"/>
</dbReference>
<dbReference type="STRING" id="477641.MODMU_5465"/>
<gene>
    <name evidence="1" type="ordered locus">MODMU_5465</name>
</gene>
<dbReference type="OrthoDB" id="5196537at2"/>
<dbReference type="OMA" id="HTEGDND"/>